<dbReference type="InterPro" id="IPR045028">
    <property type="entry name" value="DinG/Rad3-like"/>
</dbReference>
<dbReference type="InterPro" id="IPR027417">
    <property type="entry name" value="P-loop_NTPase"/>
</dbReference>
<dbReference type="Pfam" id="PF13307">
    <property type="entry name" value="Helicase_C_2"/>
    <property type="match status" value="1"/>
</dbReference>
<name>A0ABQ9C6T4_9ROSI</name>
<dbReference type="PANTHER" id="PTHR11472">
    <property type="entry name" value="DNA REPAIR DEAD HELICASE RAD3/XP-D SUBFAMILY MEMBER"/>
    <property type="match status" value="1"/>
</dbReference>
<reference evidence="2" key="1">
    <citation type="submission" date="2022-10" db="EMBL/GenBank/DDBJ databases">
        <authorList>
            <person name="Hyden B.L."/>
            <person name="Feng K."/>
            <person name="Yates T."/>
            <person name="Jawdy S."/>
            <person name="Smart L.B."/>
            <person name="Muchero W."/>
        </authorList>
    </citation>
    <scope>NUCLEOTIDE SEQUENCE</scope>
    <source>
        <tissue evidence="2">Shoot tip</tissue>
    </source>
</reference>
<dbReference type="SMART" id="SM00491">
    <property type="entry name" value="HELICc2"/>
    <property type="match status" value="1"/>
</dbReference>
<evidence type="ECO:0000313" key="2">
    <source>
        <dbReference type="EMBL" id="KAJ6394545.1"/>
    </source>
</evidence>
<sequence>MRSTCSGLQGGFLKYVMLTGEKIFSEIVDEAHAVVLAGGTLQPIEETRERLFPWLPPNQLHLFSCSHIVPPESILPIAVSRGPSGQSFDFSYSSRSSLVMIKELGILLCNLVAVVPEGIVVFFSSFEYEGQVYDAWKKLGILERVMKKKRVFREPRILLAVVGGKISEGINFSDGMGRCIVMVGLPYPSPSDVELMERVKYIESLGEPNCGKRPEISVGEHYYNGDVQTAFSILRSCRRRGKEYYENLCMKAVNQSIGRAIRHINDYAAILLVDMRYASDSSKRSFSHPTNKLPLWIKDRLVSATNNYGEVHRLLHHFFKYNKRVPIECAGEKSTSIEEAMVGRQFGKFGVAKARSRES</sequence>
<organism evidence="2 3">
    <name type="scientific">Salix suchowensis</name>
    <dbReference type="NCBI Taxonomy" id="1278906"/>
    <lineage>
        <taxon>Eukaryota</taxon>
        <taxon>Viridiplantae</taxon>
        <taxon>Streptophyta</taxon>
        <taxon>Embryophyta</taxon>
        <taxon>Tracheophyta</taxon>
        <taxon>Spermatophyta</taxon>
        <taxon>Magnoliopsida</taxon>
        <taxon>eudicotyledons</taxon>
        <taxon>Gunneridae</taxon>
        <taxon>Pentapetalae</taxon>
        <taxon>rosids</taxon>
        <taxon>fabids</taxon>
        <taxon>Malpighiales</taxon>
        <taxon>Salicaceae</taxon>
        <taxon>Saliceae</taxon>
        <taxon>Salix</taxon>
    </lineage>
</organism>
<dbReference type="EMBL" id="JAPFFI010000005">
    <property type="protein sequence ID" value="KAJ6394545.1"/>
    <property type="molecule type" value="Genomic_DNA"/>
</dbReference>
<dbReference type="InterPro" id="IPR006555">
    <property type="entry name" value="ATP-dep_Helicase_C"/>
</dbReference>
<dbReference type="PANTHER" id="PTHR11472:SF41">
    <property type="entry name" value="ATP-DEPENDENT DNA HELICASE DDX11-RELATED"/>
    <property type="match status" value="1"/>
</dbReference>
<dbReference type="Gene3D" id="3.40.50.300">
    <property type="entry name" value="P-loop containing nucleotide triphosphate hydrolases"/>
    <property type="match status" value="1"/>
</dbReference>
<reference evidence="2" key="2">
    <citation type="journal article" date="2023" name="Int. J. Mol. Sci.">
        <title>De Novo Assembly and Annotation of 11 Diverse Shrub Willow (Salix) Genomes Reveals Novel Gene Organization in Sex-Linked Regions.</title>
        <authorList>
            <person name="Hyden B."/>
            <person name="Feng K."/>
            <person name="Yates T.B."/>
            <person name="Jawdy S."/>
            <person name="Cereghino C."/>
            <person name="Smart L.B."/>
            <person name="Muchero W."/>
        </authorList>
    </citation>
    <scope>NUCLEOTIDE SEQUENCE</scope>
    <source>
        <tissue evidence="2">Shoot tip</tissue>
    </source>
</reference>
<dbReference type="Proteomes" id="UP001141253">
    <property type="component" value="Chromosome 1"/>
</dbReference>
<proteinExistence type="predicted"/>
<dbReference type="CDD" id="cd18788">
    <property type="entry name" value="SF2_C_XPD"/>
    <property type="match status" value="1"/>
</dbReference>
<comment type="caution">
    <text evidence="2">The sequence shown here is derived from an EMBL/GenBank/DDBJ whole genome shotgun (WGS) entry which is preliminary data.</text>
</comment>
<feature type="domain" description="ATP-dependent helicase C-terminal" evidence="1">
    <location>
        <begin position="126"/>
        <end position="279"/>
    </location>
</feature>
<evidence type="ECO:0000259" key="1">
    <source>
        <dbReference type="SMART" id="SM00491"/>
    </source>
</evidence>
<accession>A0ABQ9C6T4</accession>
<keyword evidence="3" id="KW-1185">Reference proteome</keyword>
<gene>
    <name evidence="2" type="ORF">OIU77_023696</name>
</gene>
<protein>
    <recommendedName>
        <fullName evidence="1">ATP-dependent helicase C-terminal domain-containing protein</fullName>
    </recommendedName>
</protein>
<evidence type="ECO:0000313" key="3">
    <source>
        <dbReference type="Proteomes" id="UP001141253"/>
    </source>
</evidence>